<dbReference type="AlphaFoldDB" id="A0AA92C1N7"/>
<dbReference type="EMBL" id="QDFR01000005">
    <property type="protein sequence ID" value="PVE52278.1"/>
    <property type="molecule type" value="Genomic_DNA"/>
</dbReference>
<evidence type="ECO:0000313" key="2">
    <source>
        <dbReference type="Proteomes" id="UP000244335"/>
    </source>
</evidence>
<reference evidence="1 2" key="1">
    <citation type="submission" date="2018-04" db="EMBL/GenBank/DDBJ databases">
        <authorList>
            <person name="Hagen T."/>
        </authorList>
    </citation>
    <scope>NUCLEOTIDE SEQUENCE [LARGE SCALE GENOMIC DNA]</scope>
    <source>
        <strain evidence="1 2">TPD7009</strain>
    </source>
</reference>
<protein>
    <submittedName>
        <fullName evidence="1">Uncharacterized protein</fullName>
    </submittedName>
</protein>
<proteinExistence type="predicted"/>
<sequence>MDDSQLTEPYTVEQLQDRYSLSISRAVDLLDRCGGDRVLIDKIMKRYNGHQGEVDRKPSRTAAVGSGT</sequence>
<evidence type="ECO:0000313" key="1">
    <source>
        <dbReference type="EMBL" id="PVE52278.1"/>
    </source>
</evidence>
<dbReference type="Proteomes" id="UP000244335">
    <property type="component" value="Unassembled WGS sequence"/>
</dbReference>
<comment type="caution">
    <text evidence="1">The sequence shown here is derived from an EMBL/GenBank/DDBJ whole genome shotgun (WGS) entry which is preliminary data.</text>
</comment>
<name>A0AA92C1N7_RHIRH</name>
<accession>A0AA92C1N7</accession>
<organism evidence="1 2">
    <name type="scientific">Rhizobium rhizogenes</name>
    <name type="common">Agrobacterium rhizogenes</name>
    <dbReference type="NCBI Taxonomy" id="359"/>
    <lineage>
        <taxon>Bacteria</taxon>
        <taxon>Pseudomonadati</taxon>
        <taxon>Pseudomonadota</taxon>
        <taxon>Alphaproteobacteria</taxon>
        <taxon>Hyphomicrobiales</taxon>
        <taxon>Rhizobiaceae</taxon>
        <taxon>Rhizobium/Agrobacterium group</taxon>
        <taxon>Rhizobium</taxon>
    </lineage>
</organism>
<gene>
    <name evidence="1" type="ORF">DC430_15640</name>
</gene>